<accession>A0A843WKI4</accession>
<evidence type="ECO:0000256" key="2">
    <source>
        <dbReference type="ARBA" id="ARBA00022737"/>
    </source>
</evidence>
<evidence type="ECO:0008006" key="5">
    <source>
        <dbReference type="Google" id="ProtNLM"/>
    </source>
</evidence>
<keyword evidence="2" id="KW-0677">Repeat</keyword>
<evidence type="ECO:0000313" key="3">
    <source>
        <dbReference type="EMBL" id="MQM03280.1"/>
    </source>
</evidence>
<name>A0A843WKI4_COLES</name>
<dbReference type="EMBL" id="NMUH01003005">
    <property type="protein sequence ID" value="MQM03280.1"/>
    <property type="molecule type" value="Genomic_DNA"/>
</dbReference>
<dbReference type="InterPro" id="IPR015915">
    <property type="entry name" value="Kelch-typ_b-propeller"/>
</dbReference>
<organism evidence="3 4">
    <name type="scientific">Colocasia esculenta</name>
    <name type="common">Wild taro</name>
    <name type="synonym">Arum esculentum</name>
    <dbReference type="NCBI Taxonomy" id="4460"/>
    <lineage>
        <taxon>Eukaryota</taxon>
        <taxon>Viridiplantae</taxon>
        <taxon>Streptophyta</taxon>
        <taxon>Embryophyta</taxon>
        <taxon>Tracheophyta</taxon>
        <taxon>Spermatophyta</taxon>
        <taxon>Magnoliopsida</taxon>
        <taxon>Liliopsida</taxon>
        <taxon>Araceae</taxon>
        <taxon>Aroideae</taxon>
        <taxon>Colocasieae</taxon>
        <taxon>Colocasia</taxon>
    </lineage>
</organism>
<keyword evidence="4" id="KW-1185">Reference proteome</keyword>
<proteinExistence type="predicted"/>
<dbReference type="SUPFAM" id="SSF117281">
    <property type="entry name" value="Kelch motif"/>
    <property type="match status" value="1"/>
</dbReference>
<gene>
    <name evidence="3" type="ORF">Taro_036058</name>
</gene>
<dbReference type="PANTHER" id="PTHR46344:SF4">
    <property type="entry name" value="OS07G0153400 PROTEIN"/>
    <property type="match status" value="1"/>
</dbReference>
<sequence length="163" mass="17268">MGGGVDDGGVDDAICTVQSYDPAADRWSPASRMAWGVSRYDATVVSGKLYVTEGWTWPFSFSPRGGVYDPEADAWEEMQVGMREGTAPCKLVGGGGVPGELQKPFAVAGIEGRIYVVSCGLNIGVGTVSHRGGPGGWWVDWEVVKGMQEFGDLAPCNSQVLYA</sequence>
<protein>
    <recommendedName>
        <fullName evidence="5">F-box/kelch-repeat protein</fullName>
    </recommendedName>
</protein>
<evidence type="ECO:0000256" key="1">
    <source>
        <dbReference type="ARBA" id="ARBA00022441"/>
    </source>
</evidence>
<dbReference type="Gene3D" id="2.120.10.80">
    <property type="entry name" value="Kelch-type beta propeller"/>
    <property type="match status" value="1"/>
</dbReference>
<dbReference type="PANTHER" id="PTHR46344">
    <property type="entry name" value="OS02G0202900 PROTEIN"/>
    <property type="match status" value="1"/>
</dbReference>
<dbReference type="AlphaFoldDB" id="A0A843WKI4"/>
<dbReference type="OrthoDB" id="45365at2759"/>
<reference evidence="3" key="1">
    <citation type="submission" date="2017-07" db="EMBL/GenBank/DDBJ databases">
        <title>Taro Niue Genome Assembly and Annotation.</title>
        <authorList>
            <person name="Atibalentja N."/>
            <person name="Keating K."/>
            <person name="Fields C.J."/>
        </authorList>
    </citation>
    <scope>NUCLEOTIDE SEQUENCE</scope>
    <source>
        <strain evidence="3">Niue_2</strain>
        <tissue evidence="3">Leaf</tissue>
    </source>
</reference>
<dbReference type="Proteomes" id="UP000652761">
    <property type="component" value="Unassembled WGS sequence"/>
</dbReference>
<comment type="caution">
    <text evidence="3">The sequence shown here is derived from an EMBL/GenBank/DDBJ whole genome shotgun (WGS) entry which is preliminary data.</text>
</comment>
<keyword evidence="1" id="KW-0880">Kelch repeat</keyword>
<evidence type="ECO:0000313" key="4">
    <source>
        <dbReference type="Proteomes" id="UP000652761"/>
    </source>
</evidence>